<dbReference type="EMBL" id="FNSL01000001">
    <property type="protein sequence ID" value="SEB55017.1"/>
    <property type="molecule type" value="Genomic_DNA"/>
</dbReference>
<sequence>MCILSIPAFGLPKEFVMKFFVDTADVNEIRELSDTGLLDGVTTNPSLIMKSGRDIMEVTKEICGIVDGPVSAEVTATDFEGMMKEADVLSKIADNICIKVPLTMDGLKACKAITSSGRLVNVTLCFSANQALLAAKAGATFISPFIGRLDDMGIDGMDLIAEIRTIYDNYDFGTEILAASIRTVNHVKQAALIGSDVATVPPSVLKALVKHPLTDKGLEAFLADWAKTGQKIG</sequence>
<dbReference type="GO" id="GO:0005975">
    <property type="term" value="P:carbohydrate metabolic process"/>
    <property type="evidence" value="ECO:0007669"/>
    <property type="project" value="InterPro"/>
</dbReference>
<dbReference type="InterPro" id="IPR013785">
    <property type="entry name" value="Aldolase_TIM"/>
</dbReference>
<dbReference type="Proteomes" id="UP000199064">
    <property type="component" value="Unassembled WGS sequence"/>
</dbReference>
<evidence type="ECO:0000256" key="9">
    <source>
        <dbReference type="HAMAP-Rule" id="MF_00494"/>
    </source>
</evidence>
<dbReference type="FunFam" id="3.20.20.70:FF:000018">
    <property type="entry name" value="Probable transaldolase"/>
    <property type="match status" value="1"/>
</dbReference>
<keyword evidence="5 9" id="KW-0808">Transferase</keyword>
<name>A0A1H4K9D7_9HYPH</name>
<feature type="active site" description="Schiff-base intermediate with substrate" evidence="9">
    <location>
        <position position="99"/>
    </location>
</feature>
<dbReference type="GO" id="GO:0005737">
    <property type="term" value="C:cytoplasm"/>
    <property type="evidence" value="ECO:0007669"/>
    <property type="project" value="UniProtKB-SubCell"/>
</dbReference>
<dbReference type="Pfam" id="PF00923">
    <property type="entry name" value="TAL_FSA"/>
    <property type="match status" value="1"/>
</dbReference>
<proteinExistence type="inferred from homology"/>
<keyword evidence="6 9" id="KW-0570">Pentose shunt</keyword>
<dbReference type="AlphaFoldDB" id="A0A1H4K9D7"/>
<keyword evidence="11" id="KW-1185">Reference proteome</keyword>
<reference evidence="11" key="1">
    <citation type="submission" date="2016-10" db="EMBL/GenBank/DDBJ databases">
        <authorList>
            <person name="Varghese N."/>
            <person name="Submissions S."/>
        </authorList>
    </citation>
    <scope>NUCLEOTIDE SEQUENCE [LARGE SCALE GENOMIC DNA]</scope>
    <source>
        <strain evidence="11">ES.061</strain>
    </source>
</reference>
<dbReference type="HAMAP" id="MF_00494">
    <property type="entry name" value="Transaldolase_3b"/>
    <property type="match status" value="1"/>
</dbReference>
<protein>
    <recommendedName>
        <fullName evidence="9">Probable transaldolase</fullName>
        <ecNumber evidence="9">2.2.1.2</ecNumber>
    </recommendedName>
</protein>
<dbReference type="PANTHER" id="PTHR10683:SF40">
    <property type="entry name" value="FRUCTOSE-6-PHOSPHATE ALDOLASE 1-RELATED"/>
    <property type="match status" value="1"/>
</dbReference>
<organism evidence="10 11">
    <name type="scientific">Nitratireductor aquibiodomus</name>
    <dbReference type="NCBI Taxonomy" id="204799"/>
    <lineage>
        <taxon>Bacteria</taxon>
        <taxon>Pseudomonadati</taxon>
        <taxon>Pseudomonadota</taxon>
        <taxon>Alphaproteobacteria</taxon>
        <taxon>Hyphomicrobiales</taxon>
        <taxon>Phyllobacteriaceae</taxon>
        <taxon>Nitratireductor</taxon>
    </lineage>
</organism>
<evidence type="ECO:0000256" key="6">
    <source>
        <dbReference type="ARBA" id="ARBA00023126"/>
    </source>
</evidence>
<evidence type="ECO:0000256" key="1">
    <source>
        <dbReference type="ARBA" id="ARBA00004496"/>
    </source>
</evidence>
<accession>A0A1H4K9D7</accession>
<dbReference type="GO" id="GO:0016832">
    <property type="term" value="F:aldehyde-lyase activity"/>
    <property type="evidence" value="ECO:0007669"/>
    <property type="project" value="InterPro"/>
</dbReference>
<dbReference type="PANTHER" id="PTHR10683">
    <property type="entry name" value="TRANSALDOLASE"/>
    <property type="match status" value="1"/>
</dbReference>
<comment type="subcellular location">
    <subcellularLocation>
        <location evidence="1 9">Cytoplasm</location>
    </subcellularLocation>
</comment>
<keyword evidence="4 9" id="KW-0963">Cytoplasm</keyword>
<dbReference type="InterPro" id="IPR018225">
    <property type="entry name" value="Transaldolase_AS"/>
</dbReference>
<gene>
    <name evidence="9" type="primary">tal</name>
    <name evidence="10" type="ORF">SAMN05216452_2063</name>
</gene>
<dbReference type="SUPFAM" id="SSF51569">
    <property type="entry name" value="Aldolase"/>
    <property type="match status" value="1"/>
</dbReference>
<dbReference type="GO" id="GO:0042182">
    <property type="term" value="P:ketone catabolic process"/>
    <property type="evidence" value="ECO:0007669"/>
    <property type="project" value="UniProtKB-ARBA"/>
</dbReference>
<dbReference type="CDD" id="cd00956">
    <property type="entry name" value="Transaldolase_FSA"/>
    <property type="match status" value="1"/>
</dbReference>
<dbReference type="PROSITE" id="PS01054">
    <property type="entry name" value="TRANSALDOLASE_1"/>
    <property type="match status" value="1"/>
</dbReference>
<dbReference type="UniPathway" id="UPA00115">
    <property type="reaction ID" value="UER00414"/>
</dbReference>
<evidence type="ECO:0000313" key="11">
    <source>
        <dbReference type="Proteomes" id="UP000199064"/>
    </source>
</evidence>
<dbReference type="GO" id="GO:0004801">
    <property type="term" value="F:transaldolase activity"/>
    <property type="evidence" value="ECO:0007669"/>
    <property type="project" value="UniProtKB-UniRule"/>
</dbReference>
<dbReference type="InterPro" id="IPR022999">
    <property type="entry name" value="Transaldolase_3B"/>
</dbReference>
<dbReference type="InterPro" id="IPR001585">
    <property type="entry name" value="TAL/FSA"/>
</dbReference>
<comment type="catalytic activity">
    <reaction evidence="8 9">
        <text>D-sedoheptulose 7-phosphate + D-glyceraldehyde 3-phosphate = D-erythrose 4-phosphate + beta-D-fructose 6-phosphate</text>
        <dbReference type="Rhea" id="RHEA:17053"/>
        <dbReference type="ChEBI" id="CHEBI:16897"/>
        <dbReference type="ChEBI" id="CHEBI:57483"/>
        <dbReference type="ChEBI" id="CHEBI:57634"/>
        <dbReference type="ChEBI" id="CHEBI:59776"/>
        <dbReference type="EC" id="2.2.1.2"/>
    </reaction>
</comment>
<dbReference type="InterPro" id="IPR033919">
    <property type="entry name" value="TSA/FSA_arc/bac"/>
</dbReference>
<dbReference type="InterPro" id="IPR004731">
    <property type="entry name" value="Transaldolase_3B/F6P_aldolase"/>
</dbReference>
<evidence type="ECO:0000256" key="2">
    <source>
        <dbReference type="ARBA" id="ARBA00004857"/>
    </source>
</evidence>
<dbReference type="Gene3D" id="3.20.20.70">
    <property type="entry name" value="Aldolase class I"/>
    <property type="match status" value="1"/>
</dbReference>
<dbReference type="NCBIfam" id="TIGR00875">
    <property type="entry name" value="fsa_talC_mipB"/>
    <property type="match status" value="1"/>
</dbReference>
<evidence type="ECO:0000256" key="3">
    <source>
        <dbReference type="ARBA" id="ARBA00005740"/>
    </source>
</evidence>
<comment type="similarity">
    <text evidence="3 9">Belongs to the transaldolase family. Type 3B subfamily.</text>
</comment>
<dbReference type="EC" id="2.2.1.2" evidence="9"/>
<keyword evidence="7 9" id="KW-0704">Schiff base</keyword>
<dbReference type="PROSITE" id="PS00958">
    <property type="entry name" value="TRANSALDOLASE_2"/>
    <property type="match status" value="1"/>
</dbReference>
<evidence type="ECO:0000256" key="5">
    <source>
        <dbReference type="ARBA" id="ARBA00022679"/>
    </source>
</evidence>
<evidence type="ECO:0000313" key="10">
    <source>
        <dbReference type="EMBL" id="SEB55017.1"/>
    </source>
</evidence>
<evidence type="ECO:0000256" key="4">
    <source>
        <dbReference type="ARBA" id="ARBA00022490"/>
    </source>
</evidence>
<evidence type="ECO:0000256" key="8">
    <source>
        <dbReference type="ARBA" id="ARBA00048810"/>
    </source>
</evidence>
<comment type="function">
    <text evidence="9">Transaldolase is important for the balance of metabolites in the pentose-phosphate pathway.</text>
</comment>
<comment type="pathway">
    <text evidence="2 9">Carbohydrate degradation; pentose phosphate pathway; D-glyceraldehyde 3-phosphate and beta-D-fructose 6-phosphate from D-ribose 5-phosphate and D-xylulose 5-phosphate (non-oxidative stage): step 2/3.</text>
</comment>
<evidence type="ECO:0000256" key="7">
    <source>
        <dbReference type="ARBA" id="ARBA00023270"/>
    </source>
</evidence>
<dbReference type="GO" id="GO:0006098">
    <property type="term" value="P:pentose-phosphate shunt"/>
    <property type="evidence" value="ECO:0007669"/>
    <property type="project" value="UniProtKB-UniRule"/>
</dbReference>